<organism evidence="2 3">
    <name type="scientific">Takifugu flavidus</name>
    <name type="common">sansaifugu</name>
    <dbReference type="NCBI Taxonomy" id="433684"/>
    <lineage>
        <taxon>Eukaryota</taxon>
        <taxon>Metazoa</taxon>
        <taxon>Chordata</taxon>
        <taxon>Craniata</taxon>
        <taxon>Vertebrata</taxon>
        <taxon>Euteleostomi</taxon>
        <taxon>Actinopterygii</taxon>
        <taxon>Neopterygii</taxon>
        <taxon>Teleostei</taxon>
        <taxon>Neoteleostei</taxon>
        <taxon>Acanthomorphata</taxon>
        <taxon>Eupercaria</taxon>
        <taxon>Tetraodontiformes</taxon>
        <taxon>Tetradontoidea</taxon>
        <taxon>Tetraodontidae</taxon>
        <taxon>Takifugu</taxon>
    </lineage>
</organism>
<keyword evidence="1" id="KW-0472">Membrane</keyword>
<feature type="transmembrane region" description="Helical" evidence="1">
    <location>
        <begin position="134"/>
        <end position="155"/>
    </location>
</feature>
<sequence>MGLQMALLATRGCLHPGSQQVGSLAQREAEGETQVEWNGNNFLASEKVISHKVNLGEEAEYVEEAGKSDSVQDIGQHASLCCCPWAGRALSLLGAALQKPYREYWEAQKAKPHHHTGEGTPTEESWLSWPVERVVVIMVCFFVCSIVSSMAQSCVKRRQQGKCIQKKKAG</sequence>
<keyword evidence="1" id="KW-1133">Transmembrane helix</keyword>
<keyword evidence="1" id="KW-0812">Transmembrane</keyword>
<dbReference type="EMBL" id="RHFK02000006">
    <property type="protein sequence ID" value="TWW74322.1"/>
    <property type="molecule type" value="Genomic_DNA"/>
</dbReference>
<evidence type="ECO:0000313" key="2">
    <source>
        <dbReference type="EMBL" id="TWW74322.1"/>
    </source>
</evidence>
<protein>
    <submittedName>
        <fullName evidence="2">Vacuole membrane protein 1</fullName>
    </submittedName>
</protein>
<dbReference type="Proteomes" id="UP000324091">
    <property type="component" value="Chromosome 14"/>
</dbReference>
<evidence type="ECO:0000313" key="3">
    <source>
        <dbReference type="Proteomes" id="UP000324091"/>
    </source>
</evidence>
<dbReference type="AlphaFoldDB" id="A0A5C6P3I9"/>
<gene>
    <name evidence="2" type="ORF">D4764_14G0003230</name>
</gene>
<reference evidence="2 3" key="1">
    <citation type="submission" date="2019-04" db="EMBL/GenBank/DDBJ databases">
        <title>Chromosome genome assembly for Takifugu flavidus.</title>
        <authorList>
            <person name="Xiao S."/>
        </authorList>
    </citation>
    <scope>NUCLEOTIDE SEQUENCE [LARGE SCALE GENOMIC DNA]</scope>
    <source>
        <strain evidence="2">HTHZ2018</strain>
        <tissue evidence="2">Muscle</tissue>
    </source>
</reference>
<proteinExistence type="predicted"/>
<evidence type="ECO:0000256" key="1">
    <source>
        <dbReference type="SAM" id="Phobius"/>
    </source>
</evidence>
<name>A0A5C6P3I9_9TELE</name>
<keyword evidence="3" id="KW-1185">Reference proteome</keyword>
<comment type="caution">
    <text evidence="2">The sequence shown here is derived from an EMBL/GenBank/DDBJ whole genome shotgun (WGS) entry which is preliminary data.</text>
</comment>
<accession>A0A5C6P3I9</accession>